<evidence type="ECO:0000259" key="16">
    <source>
        <dbReference type="Pfam" id="PF04389"/>
    </source>
</evidence>
<sequence length="497" mass="52355">MKIASSFVLWTLACASAAQQVSNSYSSKKRLVEPQQLISDISKRNLLDHAKKFVDFSKLSNGTRAFGTAGYNATIDYIRKELLKTGYYNIELQTFPFLYSTGSSTFSSNGTNYPANWFTYGPAGDVEAPVIHINNQGCNVTDYPTTVPGSIALILRGSCDFGLKAALAGAAGAVGVVIFNNVAGPINGGTFNLPTRPEGPYVPTAGISDADGQAISDILSSGGEVIGSIHSEALNENRYSSNLLATSKSGNQNNIVMAGAHSDSVPAGPGINDNGSGSIGILEVALQLSKYETKQAVRFGFWTAEESGLVGSSQYVTSLTTAQNQKIALYLNFDMIASPNYGHFIYDGDGSQFNITGPAGSDKIEKTFQDYFKSIKYPSGSAAFNGRSDYGPFLTGGIPAGGMNTGAEGIKTEEQVALWGGQAGVAYDKCYHQACDGIDNLAVDAFERNAKGIAYAVATYARSIDNIPRARNATVAAKLASQLDSNSGSCDHAAVAM</sequence>
<dbReference type="InterPro" id="IPR007484">
    <property type="entry name" value="Peptidase_M28"/>
</dbReference>
<dbReference type="InterPro" id="IPR045175">
    <property type="entry name" value="M28_fam"/>
</dbReference>
<dbReference type="GO" id="GO:0005576">
    <property type="term" value="C:extracellular region"/>
    <property type="evidence" value="ECO:0007669"/>
    <property type="project" value="UniProtKB-SubCell"/>
</dbReference>
<dbReference type="SUPFAM" id="SSF53187">
    <property type="entry name" value="Zn-dependent exopeptidases"/>
    <property type="match status" value="1"/>
</dbReference>
<keyword evidence="18" id="KW-1185">Reference proteome</keyword>
<proteinExistence type="inferred from homology"/>
<evidence type="ECO:0000313" key="18">
    <source>
        <dbReference type="Proteomes" id="UP000807306"/>
    </source>
</evidence>
<comment type="subunit">
    <text evidence="4">Monomer.</text>
</comment>
<feature type="signal peptide" evidence="14">
    <location>
        <begin position="1"/>
        <end position="18"/>
    </location>
</feature>
<keyword evidence="10 14" id="KW-0378">Hydrolase</keyword>
<keyword evidence="12" id="KW-0482">Metalloprotease</keyword>
<dbReference type="Pfam" id="PF02225">
    <property type="entry name" value="PA"/>
    <property type="match status" value="1"/>
</dbReference>
<dbReference type="InterPro" id="IPR041756">
    <property type="entry name" value="M28_SGAP-like"/>
</dbReference>
<evidence type="ECO:0000256" key="8">
    <source>
        <dbReference type="ARBA" id="ARBA00022723"/>
    </source>
</evidence>
<keyword evidence="7 14" id="KW-0645">Protease</keyword>
<feature type="chain" id="PRO_5040547122" description="Peptide hydrolase" evidence="14">
    <location>
        <begin position="19"/>
        <end position="497"/>
    </location>
</feature>
<dbReference type="EMBL" id="MU157888">
    <property type="protein sequence ID" value="KAF9525100.1"/>
    <property type="molecule type" value="Genomic_DNA"/>
</dbReference>
<feature type="domain" description="PA" evidence="15">
    <location>
        <begin position="126"/>
        <end position="215"/>
    </location>
</feature>
<dbReference type="FunFam" id="3.40.630.10:FF:000054">
    <property type="entry name" value="Peptide hydrolase"/>
    <property type="match status" value="1"/>
</dbReference>
<dbReference type="InterPro" id="IPR003137">
    <property type="entry name" value="PA_domain"/>
</dbReference>
<keyword evidence="6" id="KW-0964">Secreted</keyword>
<dbReference type="PANTHER" id="PTHR12147">
    <property type="entry name" value="METALLOPEPTIDASE M28 FAMILY MEMBER"/>
    <property type="match status" value="1"/>
</dbReference>
<dbReference type="PANTHER" id="PTHR12147:SF57">
    <property type="entry name" value="PEPTIDE HYDROLASE"/>
    <property type="match status" value="1"/>
</dbReference>
<evidence type="ECO:0000256" key="3">
    <source>
        <dbReference type="ARBA" id="ARBA00005957"/>
    </source>
</evidence>
<organism evidence="17 18">
    <name type="scientific">Crepidotus variabilis</name>
    <dbReference type="NCBI Taxonomy" id="179855"/>
    <lineage>
        <taxon>Eukaryota</taxon>
        <taxon>Fungi</taxon>
        <taxon>Dikarya</taxon>
        <taxon>Basidiomycota</taxon>
        <taxon>Agaricomycotina</taxon>
        <taxon>Agaricomycetes</taxon>
        <taxon>Agaricomycetidae</taxon>
        <taxon>Agaricales</taxon>
        <taxon>Agaricineae</taxon>
        <taxon>Crepidotaceae</taxon>
        <taxon>Crepidotus</taxon>
    </lineage>
</organism>
<keyword evidence="5" id="KW-0031">Aminopeptidase</keyword>
<dbReference type="AlphaFoldDB" id="A0A9P6E9U3"/>
<evidence type="ECO:0000259" key="15">
    <source>
        <dbReference type="Pfam" id="PF02225"/>
    </source>
</evidence>
<dbReference type="Proteomes" id="UP000807306">
    <property type="component" value="Unassembled WGS sequence"/>
</dbReference>
<comment type="cofactor">
    <cofactor evidence="1">
        <name>Zn(2+)</name>
        <dbReference type="ChEBI" id="CHEBI:29105"/>
    </cofactor>
</comment>
<dbReference type="Gene3D" id="3.50.30.30">
    <property type="match status" value="1"/>
</dbReference>
<keyword evidence="13" id="KW-0325">Glycoprotein</keyword>
<protein>
    <recommendedName>
        <fullName evidence="14">Peptide hydrolase</fullName>
        <ecNumber evidence="14">3.4.-.-</ecNumber>
    </recommendedName>
</protein>
<accession>A0A9P6E9U3</accession>
<gene>
    <name evidence="17" type="ORF">CPB83DRAFT_796782</name>
</gene>
<keyword evidence="9 14" id="KW-0732">Signal</keyword>
<evidence type="ECO:0000256" key="12">
    <source>
        <dbReference type="ARBA" id="ARBA00023049"/>
    </source>
</evidence>
<evidence type="ECO:0000256" key="11">
    <source>
        <dbReference type="ARBA" id="ARBA00022833"/>
    </source>
</evidence>
<evidence type="ECO:0000256" key="14">
    <source>
        <dbReference type="RuleBase" id="RU361240"/>
    </source>
</evidence>
<comment type="similarity">
    <text evidence="3">Belongs to the peptidase M28 family. M28A subfamily.</text>
</comment>
<evidence type="ECO:0000256" key="10">
    <source>
        <dbReference type="ARBA" id="ARBA00022801"/>
    </source>
</evidence>
<dbReference type="EC" id="3.4.-.-" evidence="14"/>
<evidence type="ECO:0000256" key="7">
    <source>
        <dbReference type="ARBA" id="ARBA00022670"/>
    </source>
</evidence>
<evidence type="ECO:0000256" key="1">
    <source>
        <dbReference type="ARBA" id="ARBA00001947"/>
    </source>
</evidence>
<dbReference type="Gene3D" id="3.40.630.10">
    <property type="entry name" value="Zn peptidases"/>
    <property type="match status" value="1"/>
</dbReference>
<dbReference type="SUPFAM" id="SSF52025">
    <property type="entry name" value="PA domain"/>
    <property type="match status" value="1"/>
</dbReference>
<comment type="subcellular location">
    <subcellularLocation>
        <location evidence="2">Secreted</location>
    </subcellularLocation>
</comment>
<dbReference type="GO" id="GO:0006508">
    <property type="term" value="P:proteolysis"/>
    <property type="evidence" value="ECO:0007669"/>
    <property type="project" value="UniProtKB-KW"/>
</dbReference>
<dbReference type="GO" id="GO:0004177">
    <property type="term" value="F:aminopeptidase activity"/>
    <property type="evidence" value="ECO:0007669"/>
    <property type="project" value="UniProtKB-KW"/>
</dbReference>
<dbReference type="GO" id="GO:0008235">
    <property type="term" value="F:metalloexopeptidase activity"/>
    <property type="evidence" value="ECO:0007669"/>
    <property type="project" value="InterPro"/>
</dbReference>
<reference evidence="17" key="1">
    <citation type="submission" date="2020-11" db="EMBL/GenBank/DDBJ databases">
        <authorList>
            <consortium name="DOE Joint Genome Institute"/>
            <person name="Ahrendt S."/>
            <person name="Riley R."/>
            <person name="Andreopoulos W."/>
            <person name="Labutti K."/>
            <person name="Pangilinan J."/>
            <person name="Ruiz-Duenas F.J."/>
            <person name="Barrasa J.M."/>
            <person name="Sanchez-Garcia M."/>
            <person name="Camarero S."/>
            <person name="Miyauchi S."/>
            <person name="Serrano A."/>
            <person name="Linde D."/>
            <person name="Babiker R."/>
            <person name="Drula E."/>
            <person name="Ayuso-Fernandez I."/>
            <person name="Pacheco R."/>
            <person name="Padilla G."/>
            <person name="Ferreira P."/>
            <person name="Barriuso J."/>
            <person name="Kellner H."/>
            <person name="Castanera R."/>
            <person name="Alfaro M."/>
            <person name="Ramirez L."/>
            <person name="Pisabarro A.G."/>
            <person name="Kuo A."/>
            <person name="Tritt A."/>
            <person name="Lipzen A."/>
            <person name="He G."/>
            <person name="Yan M."/>
            <person name="Ng V."/>
            <person name="Cullen D."/>
            <person name="Martin F."/>
            <person name="Rosso M.-N."/>
            <person name="Henrissat B."/>
            <person name="Hibbett D."/>
            <person name="Martinez A.T."/>
            <person name="Grigoriev I.V."/>
        </authorList>
    </citation>
    <scope>NUCLEOTIDE SEQUENCE</scope>
    <source>
        <strain evidence="17">CBS 506.95</strain>
    </source>
</reference>
<comment type="caution">
    <text evidence="17">The sequence shown here is derived from an EMBL/GenBank/DDBJ whole genome shotgun (WGS) entry which is preliminary data.</text>
</comment>
<dbReference type="OrthoDB" id="10013407at2759"/>
<dbReference type="GO" id="GO:0046872">
    <property type="term" value="F:metal ion binding"/>
    <property type="evidence" value="ECO:0007669"/>
    <property type="project" value="UniProtKB-KW"/>
</dbReference>
<evidence type="ECO:0000256" key="9">
    <source>
        <dbReference type="ARBA" id="ARBA00022729"/>
    </source>
</evidence>
<evidence type="ECO:0000256" key="6">
    <source>
        <dbReference type="ARBA" id="ARBA00022525"/>
    </source>
</evidence>
<keyword evidence="11 14" id="KW-0862">Zinc</keyword>
<keyword evidence="8 14" id="KW-0479">Metal-binding</keyword>
<evidence type="ECO:0000256" key="5">
    <source>
        <dbReference type="ARBA" id="ARBA00022438"/>
    </source>
</evidence>
<evidence type="ECO:0000313" key="17">
    <source>
        <dbReference type="EMBL" id="KAF9525100.1"/>
    </source>
</evidence>
<dbReference type="InterPro" id="IPR046450">
    <property type="entry name" value="PA_dom_sf"/>
</dbReference>
<evidence type="ECO:0000256" key="13">
    <source>
        <dbReference type="ARBA" id="ARBA00023180"/>
    </source>
</evidence>
<feature type="domain" description="Peptidase M28" evidence="16">
    <location>
        <begin position="242"/>
        <end position="456"/>
    </location>
</feature>
<evidence type="ECO:0000256" key="4">
    <source>
        <dbReference type="ARBA" id="ARBA00011245"/>
    </source>
</evidence>
<name>A0A9P6E9U3_9AGAR</name>
<dbReference type="CDD" id="cd03876">
    <property type="entry name" value="M28_SGAP_like"/>
    <property type="match status" value="1"/>
</dbReference>
<evidence type="ECO:0000256" key="2">
    <source>
        <dbReference type="ARBA" id="ARBA00004613"/>
    </source>
</evidence>
<dbReference type="Pfam" id="PF04389">
    <property type="entry name" value="Peptidase_M28"/>
    <property type="match status" value="1"/>
</dbReference>